<dbReference type="InterPro" id="IPR045337">
    <property type="entry name" value="MmgE_PrpD_C"/>
</dbReference>
<name>A0A0N7JW02_9BURK</name>
<evidence type="ECO:0000313" key="4">
    <source>
        <dbReference type="EMBL" id="ALL70645.1"/>
    </source>
</evidence>
<feature type="domain" description="MmgE/PrpD N-terminal" evidence="2">
    <location>
        <begin position="25"/>
        <end position="261"/>
    </location>
</feature>
<dbReference type="Pfam" id="PF19305">
    <property type="entry name" value="MmgE_PrpD_C"/>
    <property type="match status" value="1"/>
</dbReference>
<evidence type="ECO:0000313" key="5">
    <source>
        <dbReference type="Proteomes" id="UP000019146"/>
    </source>
</evidence>
<dbReference type="KEGG" id="bcai:K788_0004381"/>
<keyword evidence="4" id="KW-0456">Lyase</keyword>
<dbReference type="InterPro" id="IPR042183">
    <property type="entry name" value="MmgE/PrpD_sf_1"/>
</dbReference>
<protein>
    <submittedName>
        <fullName evidence="4">2-methylcitrate dehydratase</fullName>
        <ecNumber evidence="4">4.2.1.79</ecNumber>
    </submittedName>
</protein>
<dbReference type="EMBL" id="CP012748">
    <property type="protein sequence ID" value="ALL70645.1"/>
    <property type="molecule type" value="Genomic_DNA"/>
</dbReference>
<dbReference type="Gene3D" id="1.10.4100.10">
    <property type="entry name" value="2-methylcitrate dehydratase PrpD"/>
    <property type="match status" value="1"/>
</dbReference>
<reference evidence="4 5" key="1">
    <citation type="journal article" date="2014" name="Genome Announc.">
        <title>Draft Genome Sequence of the Haloacid-Degrading Burkholderia caribensis Strain MBA4.</title>
        <authorList>
            <person name="Pan Y."/>
            <person name="Kong K.F."/>
            <person name="Tsang J.S."/>
        </authorList>
    </citation>
    <scope>NUCLEOTIDE SEQUENCE [LARGE SCALE GENOMIC DNA]</scope>
    <source>
        <strain evidence="4 5">MBA4</strain>
        <plasmid evidence="5">Plasmid</plasmid>
    </source>
</reference>
<proteinExistence type="inferred from homology"/>
<evidence type="ECO:0000259" key="2">
    <source>
        <dbReference type="Pfam" id="PF03972"/>
    </source>
</evidence>
<dbReference type="EC" id="4.2.1.79" evidence="4"/>
<evidence type="ECO:0000256" key="1">
    <source>
        <dbReference type="ARBA" id="ARBA00006174"/>
    </source>
</evidence>
<evidence type="ECO:0000259" key="3">
    <source>
        <dbReference type="Pfam" id="PF19305"/>
    </source>
</evidence>
<dbReference type="SUPFAM" id="SSF103378">
    <property type="entry name" value="2-methylcitrate dehydratase PrpD"/>
    <property type="match status" value="1"/>
</dbReference>
<gene>
    <name evidence="4" type="ORF">K788_0004381</name>
</gene>
<organism evidence="4 5">
    <name type="scientific">Paraburkholderia caribensis MBA4</name>
    <dbReference type="NCBI Taxonomy" id="1323664"/>
    <lineage>
        <taxon>Bacteria</taxon>
        <taxon>Pseudomonadati</taxon>
        <taxon>Pseudomonadota</taxon>
        <taxon>Betaproteobacteria</taxon>
        <taxon>Burkholderiales</taxon>
        <taxon>Burkholderiaceae</taxon>
        <taxon>Paraburkholderia</taxon>
    </lineage>
</organism>
<accession>A0A0N7JW02</accession>
<keyword evidence="4" id="KW-0614">Plasmid</keyword>
<dbReference type="Proteomes" id="UP000019146">
    <property type="component" value="Plasmid unnamed"/>
</dbReference>
<dbReference type="Gene3D" id="3.30.1330.120">
    <property type="entry name" value="2-methylcitrate dehydratase PrpD"/>
    <property type="match status" value="1"/>
</dbReference>
<feature type="domain" description="MmgE/PrpD C-terminal" evidence="3">
    <location>
        <begin position="282"/>
        <end position="447"/>
    </location>
</feature>
<dbReference type="Pfam" id="PF03972">
    <property type="entry name" value="MmgE_PrpD_N"/>
    <property type="match status" value="1"/>
</dbReference>
<dbReference type="InterPro" id="IPR005656">
    <property type="entry name" value="MmgE_PrpD"/>
</dbReference>
<geneLocation type="plasmid" evidence="5"/>
<sequence length="486" mass="52398">MHGATLSHPFFTRDLQAMSTLTAVERIGRFADVARASHLTPPTRHLLKRNILDSLGCAIAALPGSPFKALREQFDEYCGGGTCTLIGGGSTSPDQAALYNSALVRYVDLLDSYMSPGGLCHPSDNFGAILAAAEHASADGESFMLALAVAYEIGCRITAIVPVMAKGFNHAIQLAISSAAASGKLLGLDADQIAHAIAIATVDNISLSCVHSEPVSYWKGFSPGITCMRAVYSASLAKRGFTGPLRLFEGPNGLVRMFDQPLEVDWEDSRLEIVHQTVMKKYCSLIHGQPVLEATLELKRAHGITGADVEDVICDIFQMGYDIAGGGGFGAKDDPKTKEQADYNLKYLIAAALLDDQVGPAQLEPARVQAADAQALLKKVTIRPDAAFSAQYPQALNTRVTIRCRDGRVVSKEHVGFEGGLGNPFTWERTVEKFNWLSEPYADETLRGQIVGLVSRLEEHTIAELMQCLAKVNREAVYPAKHPGIQ</sequence>
<dbReference type="InterPro" id="IPR045336">
    <property type="entry name" value="MmgE_PrpD_N"/>
</dbReference>
<dbReference type="AlphaFoldDB" id="A0A0N7JW02"/>
<dbReference type="PANTHER" id="PTHR16943">
    <property type="entry name" value="2-METHYLCITRATE DEHYDRATASE-RELATED"/>
    <property type="match status" value="1"/>
</dbReference>
<comment type="similarity">
    <text evidence="1">Belongs to the PrpD family.</text>
</comment>
<dbReference type="GO" id="GO:0047547">
    <property type="term" value="F:2-methylcitrate dehydratase activity"/>
    <property type="evidence" value="ECO:0007669"/>
    <property type="project" value="UniProtKB-EC"/>
</dbReference>
<dbReference type="InterPro" id="IPR036148">
    <property type="entry name" value="MmgE/PrpD_sf"/>
</dbReference>
<dbReference type="InterPro" id="IPR042188">
    <property type="entry name" value="MmgE/PrpD_sf_2"/>
</dbReference>
<dbReference type="PANTHER" id="PTHR16943:SF8">
    <property type="entry name" value="2-METHYLCITRATE DEHYDRATASE"/>
    <property type="match status" value="1"/>
</dbReference>